<evidence type="ECO:0000313" key="2">
    <source>
        <dbReference type="EMBL" id="KUM50170.1"/>
    </source>
</evidence>
<sequence>MCDTLSITPIDNSLPNEEILKTSMLQDPFAWTLHFDGAKNKGSARASVIIHSPNGYIYYVILCLKFLAFKNIMKYETLILDIYMALDLGIHTLYILG</sequence>
<dbReference type="PANTHER" id="PTHR48475">
    <property type="entry name" value="RIBONUCLEASE H"/>
    <property type="match status" value="1"/>
</dbReference>
<dbReference type="AlphaFoldDB" id="A0A101M361"/>
<evidence type="ECO:0008006" key="3">
    <source>
        <dbReference type="Google" id="ProtNLM"/>
    </source>
</evidence>
<geneLocation type="mitochondrion" evidence="2"/>
<name>A0A101M361_PICGL</name>
<reference evidence="2" key="1">
    <citation type="journal article" date="2015" name="Genome Biol. Evol.">
        <title>Organellar Genomes of White Spruce (Picea glauca): Assembly and Annotation.</title>
        <authorList>
            <person name="Jackman S.D."/>
            <person name="Warren R.L."/>
            <person name="Gibb E.A."/>
            <person name="Vandervalk B.P."/>
            <person name="Mohamadi H."/>
            <person name="Chu J."/>
            <person name="Raymond A."/>
            <person name="Pleasance S."/>
            <person name="Coope R."/>
            <person name="Wildung M.R."/>
            <person name="Ritland C.E."/>
            <person name="Bousquet J."/>
            <person name="Jones S.J."/>
            <person name="Bohlmann J."/>
            <person name="Birol I."/>
        </authorList>
    </citation>
    <scope>NUCLEOTIDE SEQUENCE [LARGE SCALE GENOMIC DNA]</scope>
    <source>
        <tissue evidence="2">Flushing bud</tissue>
    </source>
</reference>
<gene>
    <name evidence="2" type="ORF">ABT39_MTgene13</name>
</gene>
<protein>
    <recommendedName>
        <fullName evidence="3">RNase H type-1 domain-containing protein</fullName>
    </recommendedName>
</protein>
<dbReference type="PANTHER" id="PTHR48475:SF1">
    <property type="entry name" value="RNASE H TYPE-1 DOMAIN-CONTAINING PROTEIN"/>
    <property type="match status" value="1"/>
</dbReference>
<dbReference type="EMBL" id="LKAM01000001">
    <property type="protein sequence ID" value="KUM50170.1"/>
    <property type="molecule type" value="Genomic_DNA"/>
</dbReference>
<keyword evidence="1" id="KW-0812">Transmembrane</keyword>
<organism evidence="2">
    <name type="scientific">Picea glauca</name>
    <name type="common">White spruce</name>
    <name type="synonym">Pinus glauca</name>
    <dbReference type="NCBI Taxonomy" id="3330"/>
    <lineage>
        <taxon>Eukaryota</taxon>
        <taxon>Viridiplantae</taxon>
        <taxon>Streptophyta</taxon>
        <taxon>Embryophyta</taxon>
        <taxon>Tracheophyta</taxon>
        <taxon>Spermatophyta</taxon>
        <taxon>Pinopsida</taxon>
        <taxon>Pinidae</taxon>
        <taxon>Conifers I</taxon>
        <taxon>Pinales</taxon>
        <taxon>Pinaceae</taxon>
        <taxon>Picea</taxon>
    </lineage>
</organism>
<keyword evidence="1" id="KW-0472">Membrane</keyword>
<comment type="caution">
    <text evidence="2">The sequence shown here is derived from an EMBL/GenBank/DDBJ whole genome shotgun (WGS) entry which is preliminary data.</text>
</comment>
<evidence type="ECO:0000256" key="1">
    <source>
        <dbReference type="SAM" id="Phobius"/>
    </source>
</evidence>
<accession>A0A101M361</accession>
<proteinExistence type="predicted"/>
<keyword evidence="1" id="KW-1133">Transmembrane helix</keyword>
<feature type="transmembrane region" description="Helical" evidence="1">
    <location>
        <begin position="56"/>
        <end position="73"/>
    </location>
</feature>
<keyword evidence="2" id="KW-0496">Mitochondrion</keyword>